<protein>
    <submittedName>
        <fullName evidence="2">RloB-like protein</fullName>
    </submittedName>
</protein>
<dbReference type="EMBL" id="BHEO01000008">
    <property type="protein sequence ID" value="GBU05689.1"/>
    <property type="molecule type" value="Genomic_DNA"/>
</dbReference>
<dbReference type="Proteomes" id="UP000702954">
    <property type="component" value="Unassembled WGS sequence"/>
</dbReference>
<dbReference type="InterPro" id="IPR025591">
    <property type="entry name" value="RloB"/>
</dbReference>
<gene>
    <name evidence="2" type="ORF">EDD74_12020</name>
    <name evidence="1" type="ORF">FAEUMB_22300</name>
</gene>
<dbReference type="Pfam" id="PF13707">
    <property type="entry name" value="RloB"/>
    <property type="match status" value="1"/>
</dbReference>
<evidence type="ECO:0000313" key="4">
    <source>
        <dbReference type="Proteomes" id="UP000702954"/>
    </source>
</evidence>
<sequence length="219" mass="26178">MQKRKPTNKYYFSVEGETEQWYLKWLQDMINSTEESVCKVSIDCPVKKNPLKHAKSLTVTRKIEIYHFFDYESDEPIHVQGFQDVMDNMKKAEKLGKQIKYKSGYSNFTFDLWIILHMMNCNASYAHRKQYVTQINRAFGERFENMDEYKHEDNFKRCLSKMDLSNVIAAIGRAKKIMQRNKENGYILHQYKGYQYYKENPSLTAWEAIEKILNECKLL</sequence>
<proteinExistence type="predicted"/>
<name>A0A4R3JJ16_9FIRM</name>
<evidence type="ECO:0000313" key="2">
    <source>
        <dbReference type="EMBL" id="TCS66056.1"/>
    </source>
</evidence>
<dbReference type="RefSeq" id="WP_116441938.1">
    <property type="nucleotide sequence ID" value="NZ_BHEO01000008.1"/>
</dbReference>
<accession>A0A4R3JJ16</accession>
<reference evidence="2 3" key="2">
    <citation type="submission" date="2019-03" db="EMBL/GenBank/DDBJ databases">
        <title>Genomic Encyclopedia of Type Strains, Phase IV (KMG-IV): sequencing the most valuable type-strain genomes for metagenomic binning, comparative biology and taxonomic classification.</title>
        <authorList>
            <person name="Goeker M."/>
        </authorList>
    </citation>
    <scope>NUCLEOTIDE SEQUENCE [LARGE SCALE GENOMIC DNA]</scope>
    <source>
        <strain evidence="2 3">DSM 103426</strain>
    </source>
</reference>
<comment type="caution">
    <text evidence="2">The sequence shown here is derived from an EMBL/GenBank/DDBJ whole genome shotgun (WGS) entry which is preliminary data.</text>
</comment>
<reference evidence="1 4" key="1">
    <citation type="journal article" date="2018" name="Int. J. Syst. Evol. Microbiol.">
        <title>Draft Genome Sequence of Faecalimonas umbilicata JCM 30896T, an Acetate-Producing Bacterium Isolated from Human Feces.</title>
        <authorList>
            <person name="Sakamoto M."/>
            <person name="Ikeyama N."/>
            <person name="Yuki M."/>
            <person name="Ohkuma M."/>
        </authorList>
    </citation>
    <scope>NUCLEOTIDE SEQUENCE [LARGE SCALE GENOMIC DNA]</scope>
    <source>
        <strain evidence="1 4">EGH7</strain>
    </source>
</reference>
<dbReference type="AlphaFoldDB" id="A0A4R3JJ16"/>
<evidence type="ECO:0000313" key="1">
    <source>
        <dbReference type="EMBL" id="GBU05689.1"/>
    </source>
</evidence>
<dbReference type="Proteomes" id="UP000294613">
    <property type="component" value="Unassembled WGS sequence"/>
</dbReference>
<evidence type="ECO:0000313" key="3">
    <source>
        <dbReference type="Proteomes" id="UP000294613"/>
    </source>
</evidence>
<dbReference type="EMBL" id="SLZV01000020">
    <property type="protein sequence ID" value="TCS66056.1"/>
    <property type="molecule type" value="Genomic_DNA"/>
</dbReference>
<keyword evidence="4" id="KW-1185">Reference proteome</keyword>
<organism evidence="2 3">
    <name type="scientific">Faecalimonas umbilicata</name>
    <dbReference type="NCBI Taxonomy" id="1912855"/>
    <lineage>
        <taxon>Bacteria</taxon>
        <taxon>Bacillati</taxon>
        <taxon>Bacillota</taxon>
        <taxon>Clostridia</taxon>
        <taxon>Lachnospirales</taxon>
        <taxon>Lachnospiraceae</taxon>
        <taxon>Faecalimonas</taxon>
    </lineage>
</organism>